<gene>
    <name evidence="4" type="ORF">SPPG_04469</name>
</gene>
<dbReference type="InParanoid" id="A0A0L0HGI3"/>
<feature type="transmembrane region" description="Helical" evidence="2">
    <location>
        <begin position="198"/>
        <end position="216"/>
    </location>
</feature>
<dbReference type="RefSeq" id="XP_016608166.1">
    <property type="nucleotide sequence ID" value="XM_016752703.1"/>
</dbReference>
<feature type="chain" id="PRO_5005539946" evidence="3">
    <location>
        <begin position="27"/>
        <end position="217"/>
    </location>
</feature>
<evidence type="ECO:0000256" key="3">
    <source>
        <dbReference type="SAM" id="SignalP"/>
    </source>
</evidence>
<dbReference type="AlphaFoldDB" id="A0A0L0HGI3"/>
<feature type="compositionally biased region" description="Low complexity" evidence="1">
    <location>
        <begin position="39"/>
        <end position="49"/>
    </location>
</feature>
<protein>
    <submittedName>
        <fullName evidence="4">Uncharacterized protein</fullName>
    </submittedName>
</protein>
<keyword evidence="5" id="KW-1185">Reference proteome</keyword>
<dbReference type="OrthoDB" id="2150508at2759"/>
<feature type="region of interest" description="Disordered" evidence="1">
    <location>
        <begin position="32"/>
        <end position="62"/>
    </location>
</feature>
<sequence>MTAYRTVRFTFWLAIAFLVLAVLVQGQAPPPGNGGANGGNNTNQTNTTQPMPPCGTRPGSIIVDSPRSTTVVAVGGTLNISWHYSDFVDTGRFPARKVALYYQRADQAITNNGWKAIEENLPRDTRNYTWTIPSLQDAFYLIRYVMDDLDPQRVPANGNCVPDTFPGPTNSQQFKIMNSLPLVTTPDTMGPNSGAFKSASGIFTFVAVLVASTLALR</sequence>
<proteinExistence type="predicted"/>
<keyword evidence="2" id="KW-1133">Transmembrane helix</keyword>
<reference evidence="4 5" key="1">
    <citation type="submission" date="2009-08" db="EMBL/GenBank/DDBJ databases">
        <title>The Genome Sequence of Spizellomyces punctatus strain DAOM BR117.</title>
        <authorList>
            <consortium name="The Broad Institute Genome Sequencing Platform"/>
            <person name="Russ C."/>
            <person name="Cuomo C."/>
            <person name="Shea T."/>
            <person name="Young S.K."/>
            <person name="Zeng Q."/>
            <person name="Koehrsen M."/>
            <person name="Haas B."/>
            <person name="Borodovsky M."/>
            <person name="Guigo R."/>
            <person name="Alvarado L."/>
            <person name="Berlin A."/>
            <person name="Bochicchio J."/>
            <person name="Borenstein D."/>
            <person name="Chapman S."/>
            <person name="Chen Z."/>
            <person name="Engels R."/>
            <person name="Freedman E."/>
            <person name="Gellesch M."/>
            <person name="Goldberg J."/>
            <person name="Griggs A."/>
            <person name="Gujja S."/>
            <person name="Heiman D."/>
            <person name="Hepburn T."/>
            <person name="Howarth C."/>
            <person name="Jen D."/>
            <person name="Larson L."/>
            <person name="Lewis B."/>
            <person name="Mehta T."/>
            <person name="Park D."/>
            <person name="Pearson M."/>
            <person name="Roberts A."/>
            <person name="Saif S."/>
            <person name="Shenoy N."/>
            <person name="Sisk P."/>
            <person name="Stolte C."/>
            <person name="Sykes S."/>
            <person name="Thomson T."/>
            <person name="Walk T."/>
            <person name="White J."/>
            <person name="Yandava C."/>
            <person name="Burger G."/>
            <person name="Gray M.W."/>
            <person name="Holland P.W.H."/>
            <person name="King N."/>
            <person name="Lang F.B.F."/>
            <person name="Roger A.J."/>
            <person name="Ruiz-Trillo I."/>
            <person name="Lander E."/>
            <person name="Nusbaum C."/>
        </authorList>
    </citation>
    <scope>NUCLEOTIDE SEQUENCE [LARGE SCALE GENOMIC DNA]</scope>
    <source>
        <strain evidence="4 5">DAOM BR117</strain>
    </source>
</reference>
<keyword evidence="2" id="KW-0812">Transmembrane</keyword>
<keyword evidence="3" id="KW-0732">Signal</keyword>
<feature type="signal peptide" evidence="3">
    <location>
        <begin position="1"/>
        <end position="26"/>
    </location>
</feature>
<dbReference type="EMBL" id="KQ257456">
    <property type="protein sequence ID" value="KND00127.1"/>
    <property type="molecule type" value="Genomic_DNA"/>
</dbReference>
<dbReference type="VEuPathDB" id="FungiDB:SPPG_04469"/>
<dbReference type="GeneID" id="27687914"/>
<dbReference type="Proteomes" id="UP000053201">
    <property type="component" value="Unassembled WGS sequence"/>
</dbReference>
<keyword evidence="2" id="KW-0472">Membrane</keyword>
<evidence type="ECO:0000256" key="2">
    <source>
        <dbReference type="SAM" id="Phobius"/>
    </source>
</evidence>
<evidence type="ECO:0000256" key="1">
    <source>
        <dbReference type="SAM" id="MobiDB-lite"/>
    </source>
</evidence>
<name>A0A0L0HGI3_SPIPD</name>
<organism evidence="4 5">
    <name type="scientific">Spizellomyces punctatus (strain DAOM BR117)</name>
    <dbReference type="NCBI Taxonomy" id="645134"/>
    <lineage>
        <taxon>Eukaryota</taxon>
        <taxon>Fungi</taxon>
        <taxon>Fungi incertae sedis</taxon>
        <taxon>Chytridiomycota</taxon>
        <taxon>Chytridiomycota incertae sedis</taxon>
        <taxon>Chytridiomycetes</taxon>
        <taxon>Spizellomycetales</taxon>
        <taxon>Spizellomycetaceae</taxon>
        <taxon>Spizellomyces</taxon>
    </lineage>
</organism>
<accession>A0A0L0HGI3</accession>
<evidence type="ECO:0000313" key="5">
    <source>
        <dbReference type="Proteomes" id="UP000053201"/>
    </source>
</evidence>
<evidence type="ECO:0000313" key="4">
    <source>
        <dbReference type="EMBL" id="KND00127.1"/>
    </source>
</evidence>